<evidence type="ECO:0000313" key="2">
    <source>
        <dbReference type="Proteomes" id="UP000439903"/>
    </source>
</evidence>
<dbReference type="AlphaFoldDB" id="A0A8H3XCM4"/>
<gene>
    <name evidence="1" type="ORF">F8M41_004494</name>
</gene>
<comment type="caution">
    <text evidence="1">The sequence shown here is derived from an EMBL/GenBank/DDBJ whole genome shotgun (WGS) entry which is preliminary data.</text>
</comment>
<protein>
    <submittedName>
        <fullName evidence="1">Uncharacterized protein</fullName>
    </submittedName>
</protein>
<accession>A0A8H3XCM4</accession>
<dbReference type="Proteomes" id="UP000439903">
    <property type="component" value="Unassembled WGS sequence"/>
</dbReference>
<sequence length="98" mass="11040">MFAALVTTYLSHSKLISYNQHNYHPTYSLSITKNNTYNNELSDSSGSLKNIVSIHNIFSKMPWSRAISETDEPEPASQSSSAINYSQDEVNDLFGINY</sequence>
<name>A0A8H3XCM4_GIGMA</name>
<reference evidence="1 2" key="1">
    <citation type="journal article" date="2019" name="Environ. Microbiol.">
        <title>At the nexus of three kingdoms: the genome of the mycorrhizal fungus Gigaspora margarita provides insights into plant, endobacterial and fungal interactions.</title>
        <authorList>
            <person name="Venice F."/>
            <person name="Ghignone S."/>
            <person name="Salvioli di Fossalunga A."/>
            <person name="Amselem J."/>
            <person name="Novero M."/>
            <person name="Xianan X."/>
            <person name="Sedzielewska Toro K."/>
            <person name="Morin E."/>
            <person name="Lipzen A."/>
            <person name="Grigoriev I.V."/>
            <person name="Henrissat B."/>
            <person name="Martin F.M."/>
            <person name="Bonfante P."/>
        </authorList>
    </citation>
    <scope>NUCLEOTIDE SEQUENCE [LARGE SCALE GENOMIC DNA]</scope>
    <source>
        <strain evidence="1 2">BEG34</strain>
    </source>
</reference>
<proteinExistence type="predicted"/>
<evidence type="ECO:0000313" key="1">
    <source>
        <dbReference type="EMBL" id="KAF0437068.1"/>
    </source>
</evidence>
<keyword evidence="2" id="KW-1185">Reference proteome</keyword>
<dbReference type="EMBL" id="WTPW01001410">
    <property type="protein sequence ID" value="KAF0437068.1"/>
    <property type="molecule type" value="Genomic_DNA"/>
</dbReference>
<organism evidence="1 2">
    <name type="scientific">Gigaspora margarita</name>
    <dbReference type="NCBI Taxonomy" id="4874"/>
    <lineage>
        <taxon>Eukaryota</taxon>
        <taxon>Fungi</taxon>
        <taxon>Fungi incertae sedis</taxon>
        <taxon>Mucoromycota</taxon>
        <taxon>Glomeromycotina</taxon>
        <taxon>Glomeromycetes</taxon>
        <taxon>Diversisporales</taxon>
        <taxon>Gigasporaceae</taxon>
        <taxon>Gigaspora</taxon>
    </lineage>
</organism>